<evidence type="ECO:0000256" key="7">
    <source>
        <dbReference type="ARBA" id="ARBA00022827"/>
    </source>
</evidence>
<keyword evidence="10" id="KW-1015">Disulfide bond</keyword>
<evidence type="ECO:0000256" key="4">
    <source>
        <dbReference type="ARBA" id="ARBA00016961"/>
    </source>
</evidence>
<evidence type="ECO:0000256" key="9">
    <source>
        <dbReference type="ARBA" id="ARBA00023027"/>
    </source>
</evidence>
<dbReference type="InterPro" id="IPR050151">
    <property type="entry name" value="Class-I_Pyr_Nuc-Dis_Oxidored"/>
</dbReference>
<keyword evidence="8 14" id="KW-0560">Oxidoreductase</keyword>
<evidence type="ECO:0000256" key="8">
    <source>
        <dbReference type="ARBA" id="ARBA00023002"/>
    </source>
</evidence>
<gene>
    <name evidence="14" type="ORF">MNBD_GAMMA17-1942</name>
</gene>
<dbReference type="PANTHER" id="PTHR22912:SF224">
    <property type="entry name" value="DIHYDROLIPOYL DEHYDROGENASE"/>
    <property type="match status" value="1"/>
</dbReference>
<dbReference type="InterPro" id="IPR006258">
    <property type="entry name" value="Lipoamide_DH"/>
</dbReference>
<name>A0A3B0ZQ85_9ZZZZ</name>
<organism evidence="14">
    <name type="scientific">hydrothermal vent metagenome</name>
    <dbReference type="NCBI Taxonomy" id="652676"/>
    <lineage>
        <taxon>unclassified sequences</taxon>
        <taxon>metagenomes</taxon>
        <taxon>ecological metagenomes</taxon>
    </lineage>
</organism>
<proteinExistence type="inferred from homology"/>
<keyword evidence="6" id="KW-0285">Flavoprotein</keyword>
<dbReference type="InterPro" id="IPR004099">
    <property type="entry name" value="Pyr_nucl-diS_OxRdtase_dimer"/>
</dbReference>
<dbReference type="Pfam" id="PF02852">
    <property type="entry name" value="Pyr_redox_dim"/>
    <property type="match status" value="1"/>
</dbReference>
<evidence type="ECO:0000256" key="6">
    <source>
        <dbReference type="ARBA" id="ARBA00022630"/>
    </source>
</evidence>
<evidence type="ECO:0000256" key="3">
    <source>
        <dbReference type="ARBA" id="ARBA00007532"/>
    </source>
</evidence>
<evidence type="ECO:0000256" key="5">
    <source>
        <dbReference type="ARBA" id="ARBA00022490"/>
    </source>
</evidence>
<dbReference type="SUPFAM" id="SSF55424">
    <property type="entry name" value="FAD/NAD-linked reductases, dimerisation (C-terminal) domain"/>
    <property type="match status" value="1"/>
</dbReference>
<dbReference type="InterPro" id="IPR036188">
    <property type="entry name" value="FAD/NAD-bd_sf"/>
</dbReference>
<comment type="cofactor">
    <cofactor evidence="1">
        <name>FAD</name>
        <dbReference type="ChEBI" id="CHEBI:57692"/>
    </cofactor>
</comment>
<dbReference type="InterPro" id="IPR023753">
    <property type="entry name" value="FAD/NAD-binding_dom"/>
</dbReference>
<dbReference type="InterPro" id="IPR012999">
    <property type="entry name" value="Pyr_OxRdtase_I_AS"/>
</dbReference>
<keyword evidence="9" id="KW-0520">NAD</keyword>
<dbReference type="GO" id="GO:0006103">
    <property type="term" value="P:2-oxoglutarate metabolic process"/>
    <property type="evidence" value="ECO:0007669"/>
    <property type="project" value="TreeGrafter"/>
</dbReference>
<protein>
    <recommendedName>
        <fullName evidence="4">Dihydrolipoyl dehydrogenase</fullName>
    </recommendedName>
</protein>
<evidence type="ECO:0000313" key="14">
    <source>
        <dbReference type="EMBL" id="VAW89507.1"/>
    </source>
</evidence>
<dbReference type="PRINTS" id="PR00411">
    <property type="entry name" value="PNDRDTASEI"/>
</dbReference>
<sequence>MSKQGDTQKYDVVIIGAGPGGYVAAIRCAQLGLKTACVDRWLGADGKPALGGTCLNVGCIPSKALLESSGRYEDINHSFADHGITASGVKLDLAKMMSRKEKVVNDLTQGIVGLFKANGVEWLQGSGKLLPKQQVQVTAHDGKESMLDATHVILAPGSSSVEIGAAPLEEGVIVDSSGALTFDEVPKRLGVIGAGVIGLELGSVWRRLGSEVVLLEAQDTFLGAADEQIANDALRQFKRQGLDIRLGARVVSCESGKKGVAVNYQDGKGNHTETVDKLIVAVGRRPNTRGLAADEVGLLLDEWGFVHVDEHCRSNLPSVYAIGDAVRGPMLAHKGSEEGMMVAEVIAGQKAEMNYDTIPSVIYTHPEIAWAGVTEQALKAAGTEYNVGSFPFAASGRAR</sequence>
<accession>A0A3B0ZQ85</accession>
<dbReference type="Pfam" id="PF07992">
    <property type="entry name" value="Pyr_redox_2"/>
    <property type="match status" value="1"/>
</dbReference>
<dbReference type="AlphaFoldDB" id="A0A3B0ZQ85"/>
<comment type="similarity">
    <text evidence="3">Belongs to the class-I pyridine nucleotide-disulfide oxidoreductase family.</text>
</comment>
<dbReference type="GO" id="GO:0050660">
    <property type="term" value="F:flavin adenine dinucleotide binding"/>
    <property type="evidence" value="ECO:0007669"/>
    <property type="project" value="InterPro"/>
</dbReference>
<dbReference type="InterPro" id="IPR016156">
    <property type="entry name" value="FAD/NAD-linked_Rdtase_dimer_sf"/>
</dbReference>
<keyword evidence="5" id="KW-0963">Cytoplasm</keyword>
<dbReference type="FunFam" id="3.50.50.60:FF:000001">
    <property type="entry name" value="Dihydrolipoyl dehydrogenase, mitochondrial"/>
    <property type="match status" value="1"/>
</dbReference>
<evidence type="ECO:0000256" key="10">
    <source>
        <dbReference type="ARBA" id="ARBA00023157"/>
    </source>
</evidence>
<evidence type="ECO:0000259" key="13">
    <source>
        <dbReference type="Pfam" id="PF07992"/>
    </source>
</evidence>
<reference evidence="14" key="1">
    <citation type="submission" date="2018-06" db="EMBL/GenBank/DDBJ databases">
        <authorList>
            <person name="Zhirakovskaya E."/>
        </authorList>
    </citation>
    <scope>NUCLEOTIDE SEQUENCE</scope>
</reference>
<evidence type="ECO:0000256" key="2">
    <source>
        <dbReference type="ARBA" id="ARBA00004496"/>
    </source>
</evidence>
<dbReference type="Gene3D" id="3.50.50.60">
    <property type="entry name" value="FAD/NAD(P)-binding domain"/>
    <property type="match status" value="2"/>
</dbReference>
<evidence type="ECO:0000256" key="11">
    <source>
        <dbReference type="ARBA" id="ARBA00023284"/>
    </source>
</evidence>
<dbReference type="PANTHER" id="PTHR22912">
    <property type="entry name" value="DISULFIDE OXIDOREDUCTASE"/>
    <property type="match status" value="1"/>
</dbReference>
<feature type="non-terminal residue" evidence="14">
    <location>
        <position position="399"/>
    </location>
</feature>
<keyword evidence="11" id="KW-0676">Redox-active center</keyword>
<keyword evidence="7" id="KW-0274">FAD</keyword>
<dbReference type="SUPFAM" id="SSF51905">
    <property type="entry name" value="FAD/NAD(P)-binding domain"/>
    <property type="match status" value="1"/>
</dbReference>
<dbReference type="GO" id="GO:0004148">
    <property type="term" value="F:dihydrolipoyl dehydrogenase (NADH) activity"/>
    <property type="evidence" value="ECO:0007669"/>
    <property type="project" value="InterPro"/>
</dbReference>
<feature type="domain" description="Pyridine nucleotide-disulphide oxidoreductase dimerisation" evidence="12">
    <location>
        <begin position="358"/>
        <end position="399"/>
    </location>
</feature>
<dbReference type="Gene3D" id="3.30.390.30">
    <property type="match status" value="1"/>
</dbReference>
<dbReference type="GO" id="GO:0005737">
    <property type="term" value="C:cytoplasm"/>
    <property type="evidence" value="ECO:0007669"/>
    <property type="project" value="UniProtKB-SubCell"/>
</dbReference>
<dbReference type="PRINTS" id="PR00368">
    <property type="entry name" value="FADPNR"/>
</dbReference>
<evidence type="ECO:0000256" key="1">
    <source>
        <dbReference type="ARBA" id="ARBA00001974"/>
    </source>
</evidence>
<comment type="subcellular location">
    <subcellularLocation>
        <location evidence="2">Cytoplasm</location>
    </subcellularLocation>
</comment>
<evidence type="ECO:0000259" key="12">
    <source>
        <dbReference type="Pfam" id="PF02852"/>
    </source>
</evidence>
<feature type="domain" description="FAD/NAD(P)-binding" evidence="13">
    <location>
        <begin position="10"/>
        <end position="339"/>
    </location>
</feature>
<dbReference type="NCBIfam" id="TIGR01350">
    <property type="entry name" value="lipoamide_DH"/>
    <property type="match status" value="1"/>
</dbReference>
<dbReference type="PROSITE" id="PS00076">
    <property type="entry name" value="PYRIDINE_REDOX_1"/>
    <property type="match status" value="1"/>
</dbReference>
<dbReference type="EMBL" id="UOFQ01000138">
    <property type="protein sequence ID" value="VAW89507.1"/>
    <property type="molecule type" value="Genomic_DNA"/>
</dbReference>